<name>A0A939LUQ5_9MICO</name>
<dbReference type="EMBL" id="JAGDYL010000006">
    <property type="protein sequence ID" value="MBO1804747.1"/>
    <property type="molecule type" value="Genomic_DNA"/>
</dbReference>
<dbReference type="GO" id="GO:0016020">
    <property type="term" value="C:membrane"/>
    <property type="evidence" value="ECO:0007669"/>
    <property type="project" value="UniProtKB-SubCell"/>
</dbReference>
<feature type="transmembrane region" description="Helical" evidence="5">
    <location>
        <begin position="128"/>
        <end position="152"/>
    </location>
</feature>
<evidence type="ECO:0000313" key="7">
    <source>
        <dbReference type="EMBL" id="MBO1804747.1"/>
    </source>
</evidence>
<dbReference type="RefSeq" id="WP_208045228.1">
    <property type="nucleotide sequence ID" value="NZ_JAGDYL010000006.1"/>
</dbReference>
<evidence type="ECO:0000256" key="3">
    <source>
        <dbReference type="ARBA" id="ARBA00022989"/>
    </source>
</evidence>
<sequence length="294" mass="31233">MTRTGRTGRAKDPGSSKRLLAPRDLSALLALSAMSGRDMLRHRLTGFAALFMFAWMIALYVVMSLMTGGWSLTDEASQARDPLRSALPGVLLTGIAAIAFMGTTVPIVAMRERGMLRLLGTTPLRRPVFLAAQLPVRLILVAVETAVAVGIAELRGFTEDLDPLRLAVTLVLGTAMCFAFAFLFAARASSSEAAHHATTFLCVALLFASGGIVPIATLPDPLLTAAHTLPPVWFATALGADLTGAASPLLPLPLLWLMMAVTTGAIGIAATRRFRWDQTEHTPAPAPARTEPRP</sequence>
<evidence type="ECO:0000256" key="1">
    <source>
        <dbReference type="ARBA" id="ARBA00004141"/>
    </source>
</evidence>
<keyword evidence="3 5" id="KW-1133">Transmembrane helix</keyword>
<dbReference type="InterPro" id="IPR052902">
    <property type="entry name" value="ABC-2_transporter"/>
</dbReference>
<evidence type="ECO:0000313" key="8">
    <source>
        <dbReference type="Proteomes" id="UP000664398"/>
    </source>
</evidence>
<feature type="transmembrane region" description="Helical" evidence="5">
    <location>
        <begin position="86"/>
        <end position="108"/>
    </location>
</feature>
<feature type="transmembrane region" description="Helical" evidence="5">
    <location>
        <begin position="254"/>
        <end position="271"/>
    </location>
</feature>
<dbReference type="PANTHER" id="PTHR43027:SF2">
    <property type="entry name" value="TRANSPORT PERMEASE PROTEIN"/>
    <property type="match status" value="1"/>
</dbReference>
<dbReference type="AlphaFoldDB" id="A0A939LUQ5"/>
<keyword evidence="4 5" id="KW-0472">Membrane</keyword>
<keyword evidence="8" id="KW-1185">Reference proteome</keyword>
<gene>
    <name evidence="7" type="ORF">J4H91_05370</name>
</gene>
<protein>
    <submittedName>
        <fullName evidence="7">ABC transporter permease</fullName>
    </submittedName>
</protein>
<dbReference type="GO" id="GO:0140359">
    <property type="term" value="F:ABC-type transporter activity"/>
    <property type="evidence" value="ECO:0007669"/>
    <property type="project" value="InterPro"/>
</dbReference>
<feature type="transmembrane region" description="Helical" evidence="5">
    <location>
        <begin position="164"/>
        <end position="185"/>
    </location>
</feature>
<evidence type="ECO:0000256" key="2">
    <source>
        <dbReference type="ARBA" id="ARBA00022692"/>
    </source>
</evidence>
<feature type="transmembrane region" description="Helical" evidence="5">
    <location>
        <begin position="197"/>
        <end position="216"/>
    </location>
</feature>
<organism evidence="7 8">
    <name type="scientific">Leucobacter ruminantium</name>
    <dbReference type="NCBI Taxonomy" id="1289170"/>
    <lineage>
        <taxon>Bacteria</taxon>
        <taxon>Bacillati</taxon>
        <taxon>Actinomycetota</taxon>
        <taxon>Actinomycetes</taxon>
        <taxon>Micrococcales</taxon>
        <taxon>Microbacteriaceae</taxon>
        <taxon>Leucobacter</taxon>
    </lineage>
</organism>
<keyword evidence="2 5" id="KW-0812">Transmembrane</keyword>
<evidence type="ECO:0000259" key="6">
    <source>
        <dbReference type="Pfam" id="PF01061"/>
    </source>
</evidence>
<reference evidence="7" key="1">
    <citation type="submission" date="2021-03" db="EMBL/GenBank/DDBJ databases">
        <title>Leucobacter chromiisoli sp. nov., isolated from chromium-containing soil of chemical plant.</title>
        <authorList>
            <person name="Xu Z."/>
        </authorList>
    </citation>
    <scope>NUCLEOTIDE SEQUENCE</scope>
    <source>
        <strain evidence="7">A2</strain>
    </source>
</reference>
<dbReference type="Proteomes" id="UP000664398">
    <property type="component" value="Unassembled WGS sequence"/>
</dbReference>
<proteinExistence type="predicted"/>
<evidence type="ECO:0000256" key="5">
    <source>
        <dbReference type="SAM" id="Phobius"/>
    </source>
</evidence>
<dbReference type="InterPro" id="IPR013525">
    <property type="entry name" value="ABC2_TM"/>
</dbReference>
<feature type="transmembrane region" description="Helical" evidence="5">
    <location>
        <begin position="44"/>
        <end position="66"/>
    </location>
</feature>
<comment type="subcellular location">
    <subcellularLocation>
        <location evidence="1">Membrane</location>
        <topology evidence="1">Multi-pass membrane protein</topology>
    </subcellularLocation>
</comment>
<dbReference type="PANTHER" id="PTHR43027">
    <property type="entry name" value="DOXORUBICIN RESISTANCE ABC TRANSPORTER PERMEASE PROTEIN DRRC-RELATED"/>
    <property type="match status" value="1"/>
</dbReference>
<accession>A0A939LUQ5</accession>
<comment type="caution">
    <text evidence="7">The sequence shown here is derived from an EMBL/GenBank/DDBJ whole genome shotgun (WGS) entry which is preliminary data.</text>
</comment>
<feature type="domain" description="ABC-2 type transporter transmembrane" evidence="6">
    <location>
        <begin position="51"/>
        <end position="237"/>
    </location>
</feature>
<evidence type="ECO:0000256" key="4">
    <source>
        <dbReference type="ARBA" id="ARBA00023136"/>
    </source>
</evidence>
<dbReference type="Pfam" id="PF01061">
    <property type="entry name" value="ABC2_membrane"/>
    <property type="match status" value="1"/>
</dbReference>